<comment type="caution">
    <text evidence="1">The sequence shown here is derived from an EMBL/GenBank/DDBJ whole genome shotgun (WGS) entry which is preliminary data.</text>
</comment>
<evidence type="ECO:0000313" key="2">
    <source>
        <dbReference type="Proteomes" id="UP000789702"/>
    </source>
</evidence>
<evidence type="ECO:0000313" key="1">
    <source>
        <dbReference type="EMBL" id="CAG8487014.1"/>
    </source>
</evidence>
<keyword evidence="2" id="KW-1185">Reference proteome</keyword>
<protein>
    <submittedName>
        <fullName evidence="1">11763_t:CDS:1</fullName>
    </submittedName>
</protein>
<accession>A0ACA9KQ35</accession>
<reference evidence="1" key="1">
    <citation type="submission" date="2021-06" db="EMBL/GenBank/DDBJ databases">
        <authorList>
            <person name="Kallberg Y."/>
            <person name="Tangrot J."/>
            <person name="Rosling A."/>
        </authorList>
    </citation>
    <scope>NUCLEOTIDE SEQUENCE</scope>
    <source>
        <strain evidence="1">IL203A</strain>
    </source>
</reference>
<proteinExistence type="predicted"/>
<dbReference type="Proteomes" id="UP000789702">
    <property type="component" value="Unassembled WGS sequence"/>
</dbReference>
<sequence>MHNLRCTHLEQEQELTYTKDIRGFSQSSSNESTSDNKSDSLDKNINSDASENEDNLHQLAINKLQWFYYNLEDLLKENDPTLNKSILKFVKFYKQHHCLQDTYIRSSISSFFQSCN</sequence>
<gene>
    <name evidence="1" type="ORF">DHETER_LOCUS2390</name>
</gene>
<organism evidence="1 2">
    <name type="scientific">Dentiscutata heterogama</name>
    <dbReference type="NCBI Taxonomy" id="1316150"/>
    <lineage>
        <taxon>Eukaryota</taxon>
        <taxon>Fungi</taxon>
        <taxon>Fungi incertae sedis</taxon>
        <taxon>Mucoromycota</taxon>
        <taxon>Glomeromycotina</taxon>
        <taxon>Glomeromycetes</taxon>
        <taxon>Diversisporales</taxon>
        <taxon>Gigasporaceae</taxon>
        <taxon>Dentiscutata</taxon>
    </lineage>
</organism>
<dbReference type="EMBL" id="CAJVPU010001718">
    <property type="protein sequence ID" value="CAG8487014.1"/>
    <property type="molecule type" value="Genomic_DNA"/>
</dbReference>
<name>A0ACA9KQ35_9GLOM</name>